<keyword evidence="7" id="KW-0460">Magnesium</keyword>
<comment type="pathway">
    <text evidence="7 8">Cell wall biogenesis; peptidoglycan biosynthesis.</text>
</comment>
<reference evidence="13" key="1">
    <citation type="submission" date="2025-08" db="UniProtKB">
        <authorList>
            <consortium name="RefSeq"/>
        </authorList>
    </citation>
    <scope>IDENTIFICATION</scope>
</reference>
<dbReference type="GO" id="GO:0071555">
    <property type="term" value="P:cell wall organization"/>
    <property type="evidence" value="ECO:0007669"/>
    <property type="project" value="UniProtKB-KW"/>
</dbReference>
<evidence type="ECO:0000256" key="6">
    <source>
        <dbReference type="ARBA" id="ARBA00023316"/>
    </source>
</evidence>
<name>A0A8B6XAV2_9BURK</name>
<evidence type="ECO:0000313" key="12">
    <source>
        <dbReference type="Proteomes" id="UP000675920"/>
    </source>
</evidence>
<dbReference type="OrthoDB" id="9800958at2"/>
<sequence length="541" mass="56378">MVIFDPAALDSALATAARWALAHAGAQGRLVSDSRQIRPGDIFVAFPGDHADGRRFLPAAQAAGAAGAIIESRGAETPPAGLPFIAVPELRRHSGELAAQFYGHPNARMQTLAITGTNGKTTSALWLAQALARLGRRAAMVGTLGVGLVSADSAEVQATGFTTPDAVQLQTRLADLRAAGADALAIEATSIGLEQHRLDGLRIDVAVFTNLTHDHLDYHGTFAAYEAAKHALFRWPGLRAAVINLDDPAGERFARVVRERADAVAVKLLRTSCTDASAELFAHGIVARPAGMGFTLRWQGETHAVEIGVPGLYNIHNWLGCTGALLAAGYPVADVLAAMRAVTPAPGRMQMQGGALDADGRGEPLVVVDYAHTPDALEQALVALRPIAQVRGGRLVALFGCGGDRDRRKRPVMAAIGAESADDAWLTSDNPRSEAPEAILAEMAAGVPEGRRVRVEPDRARAIADAVAMLADRDVLLVAGKGHERYQDIAGVKHPFYDPDHVAAALARRAGRGVVSAAAGAAAIGPTDAAGKAVEGGEAAC</sequence>
<comment type="function">
    <text evidence="7">Catalyzes the addition of meso-diaminopimelic acid to the nucleotide precursor UDP-N-acetylmuramoyl-L-alanyl-D-glutamate (UMAG) in the biosynthesis of bacterial cell-wall peptidoglycan.</text>
</comment>
<comment type="caution">
    <text evidence="7">Lacks conserved residue(s) required for the propagation of feature annotation.</text>
</comment>
<evidence type="ECO:0000256" key="3">
    <source>
        <dbReference type="ARBA" id="ARBA00022960"/>
    </source>
</evidence>
<comment type="PTM">
    <text evidence="7">Carboxylation is probably crucial for Mg(2+) binding and, consequently, for the gamma-phosphate positioning of ATP.</text>
</comment>
<organism evidence="12 13">
    <name type="scientific">Derxia gummosa DSM 723</name>
    <dbReference type="NCBI Taxonomy" id="1121388"/>
    <lineage>
        <taxon>Bacteria</taxon>
        <taxon>Pseudomonadati</taxon>
        <taxon>Pseudomonadota</taxon>
        <taxon>Betaproteobacteria</taxon>
        <taxon>Burkholderiales</taxon>
        <taxon>Alcaligenaceae</taxon>
        <taxon>Derxia</taxon>
    </lineage>
</organism>
<protein>
    <recommendedName>
        <fullName evidence="7">UDP-N-acetylmuramoyl-L-alanyl-D-glutamate--2,6-diaminopimelate ligase</fullName>
        <ecNumber evidence="7">6.3.2.13</ecNumber>
    </recommendedName>
    <alternativeName>
        <fullName evidence="7">Meso-A2pm-adding enzyme</fullName>
    </alternativeName>
    <alternativeName>
        <fullName evidence="7">Meso-diaminopimelate-adding enzyme</fullName>
    </alternativeName>
    <alternativeName>
        <fullName evidence="7">UDP-MurNAc-L-Ala-D-Glu:meso-diaminopimelate ligase</fullName>
    </alternativeName>
    <alternativeName>
        <fullName evidence="7">UDP-MurNAc-tripeptide synthetase</fullName>
    </alternativeName>
    <alternativeName>
        <fullName evidence="7">UDP-N-acetylmuramyl-tripeptide synthetase</fullName>
    </alternativeName>
</protein>
<feature type="modified residue" description="N6-carboxylysine" evidence="7">
    <location>
        <position position="229"/>
    </location>
</feature>
<dbReference type="InterPro" id="IPR035911">
    <property type="entry name" value="MurE/MurF_N"/>
</dbReference>
<evidence type="ECO:0000256" key="7">
    <source>
        <dbReference type="HAMAP-Rule" id="MF_00208"/>
    </source>
</evidence>
<feature type="domain" description="Mur ligase C-terminal" evidence="10">
    <location>
        <begin position="347"/>
        <end position="482"/>
    </location>
</feature>
<feature type="binding site" evidence="7">
    <location>
        <position position="405"/>
    </location>
    <ligand>
        <name>meso-2,6-diaminopimelate</name>
        <dbReference type="ChEBI" id="CHEBI:57791"/>
    </ligand>
</feature>
<dbReference type="InterPro" id="IPR013221">
    <property type="entry name" value="Mur_ligase_cen"/>
</dbReference>
<comment type="similarity">
    <text evidence="1 7">Belongs to the MurCDEF family. MurE subfamily.</text>
</comment>
<evidence type="ECO:0000313" key="13">
    <source>
        <dbReference type="RefSeq" id="WP_084544764.1"/>
    </source>
</evidence>
<dbReference type="GO" id="GO:0005524">
    <property type="term" value="F:ATP binding"/>
    <property type="evidence" value="ECO:0007669"/>
    <property type="project" value="UniProtKB-UniRule"/>
</dbReference>
<evidence type="ECO:0000259" key="11">
    <source>
        <dbReference type="Pfam" id="PF08245"/>
    </source>
</evidence>
<evidence type="ECO:0000256" key="4">
    <source>
        <dbReference type="ARBA" id="ARBA00022984"/>
    </source>
</evidence>
<proteinExistence type="inferred from homology"/>
<evidence type="ECO:0000256" key="8">
    <source>
        <dbReference type="RuleBase" id="RU004135"/>
    </source>
</evidence>
<evidence type="ECO:0000256" key="2">
    <source>
        <dbReference type="ARBA" id="ARBA00022618"/>
    </source>
</evidence>
<keyword evidence="7" id="KW-0547">Nucleotide-binding</keyword>
<dbReference type="RefSeq" id="WP_084544764.1">
    <property type="nucleotide sequence ID" value="NZ_AXWS01000007.1"/>
</dbReference>
<dbReference type="Gene3D" id="3.40.1390.10">
    <property type="entry name" value="MurE/MurF, N-terminal domain"/>
    <property type="match status" value="1"/>
</dbReference>
<dbReference type="InterPro" id="IPR036565">
    <property type="entry name" value="Mur-like_cat_sf"/>
</dbReference>
<feature type="domain" description="Mur ligase central" evidence="11">
    <location>
        <begin position="114"/>
        <end position="324"/>
    </location>
</feature>
<dbReference type="PANTHER" id="PTHR23135">
    <property type="entry name" value="MUR LIGASE FAMILY MEMBER"/>
    <property type="match status" value="1"/>
</dbReference>
<feature type="binding site" evidence="7">
    <location>
        <position position="484"/>
    </location>
    <ligand>
        <name>meso-2,6-diaminopimelate</name>
        <dbReference type="ChEBI" id="CHEBI:57791"/>
    </ligand>
</feature>
<dbReference type="EC" id="6.3.2.13" evidence="7"/>
<feature type="binding site" evidence="7">
    <location>
        <position position="34"/>
    </location>
    <ligand>
        <name>UDP-N-acetyl-alpha-D-muramoyl-L-alanyl-D-glutamate</name>
        <dbReference type="ChEBI" id="CHEBI:83900"/>
    </ligand>
</feature>
<evidence type="ECO:0000256" key="1">
    <source>
        <dbReference type="ARBA" id="ARBA00005898"/>
    </source>
</evidence>
<gene>
    <name evidence="7" type="primary">murE</name>
</gene>
<dbReference type="InterPro" id="IPR000713">
    <property type="entry name" value="Mur_ligase_N"/>
</dbReference>
<dbReference type="HAMAP" id="MF_00208">
    <property type="entry name" value="MurE"/>
    <property type="match status" value="1"/>
</dbReference>
<dbReference type="Pfam" id="PF02875">
    <property type="entry name" value="Mur_ligase_C"/>
    <property type="match status" value="1"/>
</dbReference>
<keyword evidence="5 7" id="KW-0131">Cell cycle</keyword>
<keyword evidence="2 7" id="KW-0132">Cell division</keyword>
<dbReference type="SUPFAM" id="SSF53623">
    <property type="entry name" value="MurD-like peptide ligases, catalytic domain"/>
    <property type="match status" value="1"/>
</dbReference>
<evidence type="ECO:0000256" key="5">
    <source>
        <dbReference type="ARBA" id="ARBA00023306"/>
    </source>
</evidence>
<feature type="binding site" evidence="7">
    <location>
        <position position="195"/>
    </location>
    <ligand>
        <name>UDP-N-acetyl-alpha-D-muramoyl-L-alanyl-D-glutamate</name>
        <dbReference type="ChEBI" id="CHEBI:83900"/>
    </ligand>
</feature>
<keyword evidence="12" id="KW-1185">Reference proteome</keyword>
<dbReference type="PANTHER" id="PTHR23135:SF4">
    <property type="entry name" value="UDP-N-ACETYLMURAMOYL-L-ALANYL-D-GLUTAMATE--2,6-DIAMINOPIMELATE LIGASE MURE HOMOLOG, CHLOROPLASTIC"/>
    <property type="match status" value="1"/>
</dbReference>
<dbReference type="AlphaFoldDB" id="A0A8B6XAV2"/>
<dbReference type="UniPathway" id="UPA00219"/>
<keyword evidence="3 7" id="KW-0133">Cell shape</keyword>
<evidence type="ECO:0000259" key="9">
    <source>
        <dbReference type="Pfam" id="PF01225"/>
    </source>
</evidence>
<keyword evidence="6 7" id="KW-0961">Cell wall biogenesis/degradation</keyword>
<dbReference type="SUPFAM" id="SSF53244">
    <property type="entry name" value="MurD-like peptide ligases, peptide-binding domain"/>
    <property type="match status" value="1"/>
</dbReference>
<dbReference type="Gene3D" id="3.40.1190.10">
    <property type="entry name" value="Mur-like, catalytic domain"/>
    <property type="match status" value="1"/>
</dbReference>
<keyword evidence="4 7" id="KW-0573">Peptidoglycan synthesis</keyword>
<dbReference type="InterPro" id="IPR005761">
    <property type="entry name" value="UDP-N-AcMur-Glu-dNH2Pim_ligase"/>
</dbReference>
<comment type="cofactor">
    <cofactor evidence="7">
        <name>Mg(2+)</name>
        <dbReference type="ChEBI" id="CHEBI:18420"/>
    </cofactor>
</comment>
<feature type="binding site" evidence="7">
    <location>
        <position position="197"/>
    </location>
    <ligand>
        <name>UDP-N-acetyl-alpha-D-muramoyl-L-alanyl-D-glutamate</name>
        <dbReference type="ChEBI" id="CHEBI:83900"/>
    </ligand>
</feature>
<dbReference type="InterPro" id="IPR004101">
    <property type="entry name" value="Mur_ligase_C"/>
</dbReference>
<dbReference type="Proteomes" id="UP000675920">
    <property type="component" value="Unplaced"/>
</dbReference>
<keyword evidence="7" id="KW-0963">Cytoplasm</keyword>
<keyword evidence="7 13" id="KW-0436">Ligase</keyword>
<dbReference type="GO" id="GO:0008765">
    <property type="term" value="F:UDP-N-acetylmuramoylalanyl-D-glutamate-2,6-diaminopimelate ligase activity"/>
    <property type="evidence" value="ECO:0007669"/>
    <property type="project" value="UniProtKB-UniRule"/>
</dbReference>
<dbReference type="Pfam" id="PF01225">
    <property type="entry name" value="Mur_ligase"/>
    <property type="match status" value="1"/>
</dbReference>
<feature type="binding site" evidence="7">
    <location>
        <position position="480"/>
    </location>
    <ligand>
        <name>meso-2,6-diaminopimelate</name>
        <dbReference type="ChEBI" id="CHEBI:57791"/>
    </ligand>
</feature>
<dbReference type="GO" id="GO:0051301">
    <property type="term" value="P:cell division"/>
    <property type="evidence" value="ECO:0007669"/>
    <property type="project" value="UniProtKB-KW"/>
</dbReference>
<dbReference type="NCBIfam" id="TIGR01085">
    <property type="entry name" value="murE"/>
    <property type="match status" value="1"/>
</dbReference>
<feature type="binding site" evidence="7">
    <location>
        <begin position="116"/>
        <end position="122"/>
    </location>
    <ligand>
        <name>ATP</name>
        <dbReference type="ChEBI" id="CHEBI:30616"/>
    </ligand>
</feature>
<keyword evidence="7" id="KW-0067">ATP-binding</keyword>
<dbReference type="GO" id="GO:0005737">
    <property type="term" value="C:cytoplasm"/>
    <property type="evidence" value="ECO:0007669"/>
    <property type="project" value="UniProtKB-SubCell"/>
</dbReference>
<feature type="binding site" evidence="7">
    <location>
        <begin position="162"/>
        <end position="163"/>
    </location>
    <ligand>
        <name>UDP-N-acetyl-alpha-D-muramoyl-L-alanyl-D-glutamate</name>
        <dbReference type="ChEBI" id="CHEBI:83900"/>
    </ligand>
</feature>
<dbReference type="Gene3D" id="3.90.190.20">
    <property type="entry name" value="Mur ligase, C-terminal domain"/>
    <property type="match status" value="1"/>
</dbReference>
<dbReference type="GO" id="GO:0009252">
    <property type="term" value="P:peptidoglycan biosynthetic process"/>
    <property type="evidence" value="ECO:0007669"/>
    <property type="project" value="UniProtKB-UniRule"/>
</dbReference>
<dbReference type="GO" id="GO:0008360">
    <property type="term" value="P:regulation of cell shape"/>
    <property type="evidence" value="ECO:0007669"/>
    <property type="project" value="UniProtKB-KW"/>
</dbReference>
<evidence type="ECO:0000259" key="10">
    <source>
        <dbReference type="Pfam" id="PF02875"/>
    </source>
</evidence>
<feature type="binding site" evidence="7">
    <location>
        <position position="189"/>
    </location>
    <ligand>
        <name>UDP-N-acetyl-alpha-D-muramoyl-L-alanyl-D-glutamate</name>
        <dbReference type="ChEBI" id="CHEBI:83900"/>
    </ligand>
</feature>
<accession>A0A8B6XAV2</accession>
<comment type="catalytic activity">
    <reaction evidence="7">
        <text>UDP-N-acetyl-alpha-D-muramoyl-L-alanyl-D-glutamate + meso-2,6-diaminopimelate + ATP = UDP-N-acetyl-alpha-D-muramoyl-L-alanyl-gamma-D-glutamyl-meso-2,6-diaminopimelate + ADP + phosphate + H(+)</text>
        <dbReference type="Rhea" id="RHEA:23676"/>
        <dbReference type="ChEBI" id="CHEBI:15378"/>
        <dbReference type="ChEBI" id="CHEBI:30616"/>
        <dbReference type="ChEBI" id="CHEBI:43474"/>
        <dbReference type="ChEBI" id="CHEBI:57791"/>
        <dbReference type="ChEBI" id="CHEBI:83900"/>
        <dbReference type="ChEBI" id="CHEBI:83905"/>
        <dbReference type="ChEBI" id="CHEBI:456216"/>
        <dbReference type="EC" id="6.3.2.13"/>
    </reaction>
</comment>
<comment type="subcellular location">
    <subcellularLocation>
        <location evidence="7 8">Cytoplasm</location>
    </subcellularLocation>
</comment>
<dbReference type="GO" id="GO:0000287">
    <property type="term" value="F:magnesium ion binding"/>
    <property type="evidence" value="ECO:0007669"/>
    <property type="project" value="UniProtKB-UniRule"/>
</dbReference>
<feature type="binding site" evidence="7">
    <location>
        <begin position="429"/>
        <end position="432"/>
    </location>
    <ligand>
        <name>meso-2,6-diaminopimelate</name>
        <dbReference type="ChEBI" id="CHEBI:57791"/>
    </ligand>
</feature>
<dbReference type="InterPro" id="IPR036615">
    <property type="entry name" value="Mur_ligase_C_dom_sf"/>
</dbReference>
<dbReference type="SUPFAM" id="SSF63418">
    <property type="entry name" value="MurE/MurF N-terminal domain"/>
    <property type="match status" value="1"/>
</dbReference>
<feature type="short sequence motif" description="Meso-diaminopimelate recognition motif" evidence="7">
    <location>
        <begin position="429"/>
        <end position="432"/>
    </location>
</feature>
<dbReference type="Pfam" id="PF08245">
    <property type="entry name" value="Mur_ligase_M"/>
    <property type="match status" value="1"/>
</dbReference>
<dbReference type="NCBIfam" id="NF001126">
    <property type="entry name" value="PRK00139.1-4"/>
    <property type="match status" value="1"/>
</dbReference>
<feature type="domain" description="Mur ligase N-terminal catalytic" evidence="9">
    <location>
        <begin position="33"/>
        <end position="102"/>
    </location>
</feature>